<protein>
    <submittedName>
        <fullName evidence="1">Uncharacterized protein</fullName>
    </submittedName>
</protein>
<evidence type="ECO:0000313" key="1">
    <source>
        <dbReference type="EMBL" id="KFN01228.1"/>
    </source>
</evidence>
<accession>A0A090YTD0</accession>
<evidence type="ECO:0000313" key="2">
    <source>
        <dbReference type="Proteomes" id="UP000029389"/>
    </source>
</evidence>
<dbReference type="Proteomes" id="UP000029389">
    <property type="component" value="Unassembled WGS sequence"/>
</dbReference>
<dbReference type="RefSeq" id="WP_181969259.1">
    <property type="nucleotide sequence ID" value="NZ_JMQC01000008.1"/>
</dbReference>
<sequence length="76" mass="8645">MTIVQSVLSYIALAYITSYSGVSEVTVDFLLEDEKDYSRKVDTGLRNHFKEVPVLLKSASLAFVRDLMKLLNYLPE</sequence>
<name>A0A090YTD0_9BACI</name>
<comment type="caution">
    <text evidence="1">The sequence shown here is derived from an EMBL/GenBank/DDBJ whole genome shotgun (WGS) entry which is preliminary data.</text>
</comment>
<dbReference type="PATRIC" id="fig|1405.8.peg.5227"/>
<proteinExistence type="predicted"/>
<reference evidence="1 2" key="1">
    <citation type="submission" date="2014-04" db="EMBL/GenBank/DDBJ databases">
        <authorList>
            <person name="Bishop-Lilly K.A."/>
            <person name="Broomall S.M."/>
            <person name="Chain P.S."/>
            <person name="Chertkov O."/>
            <person name="Coyne S.R."/>
            <person name="Daligault H.E."/>
            <person name="Davenport K.W."/>
            <person name="Erkkila T."/>
            <person name="Frey K.G."/>
            <person name="Gibbons H.S."/>
            <person name="Gu W."/>
            <person name="Jaissle J."/>
            <person name="Johnson S.L."/>
            <person name="Koroleva G.I."/>
            <person name="Ladner J.T."/>
            <person name="Lo C.-C."/>
            <person name="Minogue T.D."/>
            <person name="Munk C."/>
            <person name="Palacios G.F."/>
            <person name="Redden C.L."/>
            <person name="Rosenzweig C.N."/>
            <person name="Scholz M.B."/>
            <person name="Teshima H."/>
            <person name="Xu Y."/>
        </authorList>
    </citation>
    <scope>NUCLEOTIDE SEQUENCE [LARGE SCALE GENOMIC DNA]</scope>
    <source>
        <strain evidence="1 2">BHP</strain>
    </source>
</reference>
<gene>
    <name evidence="1" type="ORF">DJ93_5074</name>
</gene>
<dbReference type="AlphaFoldDB" id="A0A090YTD0"/>
<organism evidence="1 2">
    <name type="scientific">Bacillus clarus</name>
    <dbReference type="NCBI Taxonomy" id="2338372"/>
    <lineage>
        <taxon>Bacteria</taxon>
        <taxon>Bacillati</taxon>
        <taxon>Bacillota</taxon>
        <taxon>Bacilli</taxon>
        <taxon>Bacillales</taxon>
        <taxon>Bacillaceae</taxon>
        <taxon>Bacillus</taxon>
        <taxon>Bacillus cereus group</taxon>
    </lineage>
</organism>
<dbReference type="EMBL" id="JMQC01000008">
    <property type="protein sequence ID" value="KFN01228.1"/>
    <property type="molecule type" value="Genomic_DNA"/>
</dbReference>